<evidence type="ECO:0000313" key="3">
    <source>
        <dbReference type="EMBL" id="KDR23296.1"/>
    </source>
</evidence>
<dbReference type="InterPro" id="IPR024131">
    <property type="entry name" value="UPF0489"/>
</dbReference>
<evidence type="ECO:0000313" key="4">
    <source>
        <dbReference type="Proteomes" id="UP000027135"/>
    </source>
</evidence>
<keyword evidence="4" id="KW-1185">Reference proteome</keyword>
<evidence type="ECO:0000256" key="2">
    <source>
        <dbReference type="SAM" id="MobiDB-lite"/>
    </source>
</evidence>
<reference evidence="3 4" key="1">
    <citation type="journal article" date="2014" name="Nat. Commun.">
        <title>Molecular traces of alternative social organization in a termite genome.</title>
        <authorList>
            <person name="Terrapon N."/>
            <person name="Li C."/>
            <person name="Robertson H.M."/>
            <person name="Ji L."/>
            <person name="Meng X."/>
            <person name="Booth W."/>
            <person name="Chen Z."/>
            <person name="Childers C.P."/>
            <person name="Glastad K.M."/>
            <person name="Gokhale K."/>
            <person name="Gowin J."/>
            <person name="Gronenberg W."/>
            <person name="Hermansen R.A."/>
            <person name="Hu H."/>
            <person name="Hunt B.G."/>
            <person name="Huylmans A.K."/>
            <person name="Khalil S.M."/>
            <person name="Mitchell R.D."/>
            <person name="Munoz-Torres M.C."/>
            <person name="Mustard J.A."/>
            <person name="Pan H."/>
            <person name="Reese J.T."/>
            <person name="Scharf M.E."/>
            <person name="Sun F."/>
            <person name="Vogel H."/>
            <person name="Xiao J."/>
            <person name="Yang W."/>
            <person name="Yang Z."/>
            <person name="Yang Z."/>
            <person name="Zhou J."/>
            <person name="Zhu J."/>
            <person name="Brent C.S."/>
            <person name="Elsik C.G."/>
            <person name="Goodisman M.A."/>
            <person name="Liberles D.A."/>
            <person name="Roe R.M."/>
            <person name="Vargo E.L."/>
            <person name="Vilcinskas A."/>
            <person name="Wang J."/>
            <person name="Bornberg-Bauer E."/>
            <person name="Korb J."/>
            <person name="Zhang G."/>
            <person name="Liebig J."/>
        </authorList>
    </citation>
    <scope>NUCLEOTIDE SEQUENCE [LARGE SCALE GENOMIC DNA]</scope>
    <source>
        <tissue evidence="3">Whole organism</tissue>
    </source>
</reference>
<dbReference type="AlphaFoldDB" id="A0A067RHF8"/>
<dbReference type="InParanoid" id="A0A067RHF8"/>
<proteinExistence type="inferred from homology"/>
<evidence type="ECO:0000256" key="1">
    <source>
        <dbReference type="ARBA" id="ARBA00007099"/>
    </source>
</evidence>
<feature type="compositionally biased region" description="Basic and acidic residues" evidence="2">
    <location>
        <begin position="299"/>
        <end position="312"/>
    </location>
</feature>
<gene>
    <name evidence="3" type="ORF">L798_14058</name>
</gene>
<dbReference type="Proteomes" id="UP000027135">
    <property type="component" value="Unassembled WGS sequence"/>
</dbReference>
<dbReference type="PANTHER" id="PTHR13225:SF3">
    <property type="entry name" value="UPF0489 PROTEIN C5ORF22"/>
    <property type="match status" value="1"/>
</dbReference>
<sequence length="531" mass="60589">MGLIEPSKGKDVTLKTEAKRSSDMMATTYKTRRRHNRCHQWNMNIKSRIEERDVAGMRRKDFPKLSSTEAYFLSEALYSSPAELDNSRQVILQVATVGAHLFSPDKVLPAQNLMALDRDSHALANRFLAEKIENTPPQIIEKRSLEQNRRLDKNTKPQLREWSGWVQVEGSPRFAPIQNNADFETSKSKSEKMLLRESFACVCVRTPVAMDDGRKPSHYNRQFFEFLKSNASYLPRPQLDQRRIHFQPGGNTCQHHEAWRYERDKTHFSLKLDENSSAGRRSMTSETLVNIAQTTQRNNPEDRNLHTHRPDDGGSMTSETLVNIAQTTQRNNPEDRNLQLPASQEVLADYRDNGGSKDLRTAGKLLLDCTGQQRTAWKPQIKDDFQELGKMFRQYIAREGDPFILDIDLDFFSTRNPFRGLYENADLYSHLRELYNFQRPANEQDPKVHFKMRESTHGTETENLRDQEILPVHETDFDNRSVQSAFVYGGLVDCADSDRSAPGSGVAATGGCTTDSNAVALVHTGSGECDR</sequence>
<accession>A0A067RHF8</accession>
<protein>
    <submittedName>
        <fullName evidence="3">Uncharacterized protein</fullName>
    </submittedName>
</protein>
<dbReference type="PANTHER" id="PTHR13225">
    <property type="entry name" value="MISEXPRESSION SUPPRESSOR OF RAS 6"/>
    <property type="match status" value="1"/>
</dbReference>
<feature type="region of interest" description="Disordered" evidence="2">
    <location>
        <begin position="294"/>
        <end position="317"/>
    </location>
</feature>
<name>A0A067RHF8_ZOONE</name>
<comment type="similarity">
    <text evidence="1">Belongs to the UPF0489 family.</text>
</comment>
<dbReference type="EMBL" id="KK852465">
    <property type="protein sequence ID" value="KDR23296.1"/>
    <property type="molecule type" value="Genomic_DNA"/>
</dbReference>
<organism evidence="3 4">
    <name type="scientific">Zootermopsis nevadensis</name>
    <name type="common">Dampwood termite</name>
    <dbReference type="NCBI Taxonomy" id="136037"/>
    <lineage>
        <taxon>Eukaryota</taxon>
        <taxon>Metazoa</taxon>
        <taxon>Ecdysozoa</taxon>
        <taxon>Arthropoda</taxon>
        <taxon>Hexapoda</taxon>
        <taxon>Insecta</taxon>
        <taxon>Pterygota</taxon>
        <taxon>Neoptera</taxon>
        <taxon>Polyneoptera</taxon>
        <taxon>Dictyoptera</taxon>
        <taxon>Blattodea</taxon>
        <taxon>Blattoidea</taxon>
        <taxon>Termitoidae</taxon>
        <taxon>Termopsidae</taxon>
        <taxon>Zootermopsis</taxon>
    </lineage>
</organism>